<evidence type="ECO:0000313" key="3">
    <source>
        <dbReference type="Proteomes" id="UP000243106"/>
    </source>
</evidence>
<protein>
    <recommendedName>
        <fullName evidence="4">DUF2125 domain-containing protein</fullName>
    </recommendedName>
</protein>
<evidence type="ECO:0000313" key="2">
    <source>
        <dbReference type="EMBL" id="SFP97636.1"/>
    </source>
</evidence>
<name>A0A1I5USC0_9RHOB</name>
<reference evidence="3" key="1">
    <citation type="submission" date="2016-10" db="EMBL/GenBank/DDBJ databases">
        <authorList>
            <person name="Varghese N."/>
            <person name="Submissions S."/>
        </authorList>
    </citation>
    <scope>NUCLEOTIDE SEQUENCE [LARGE SCALE GENOMIC DNA]</scope>
    <source>
        <strain evidence="3">JCM 10271</strain>
    </source>
</reference>
<dbReference type="STRING" id="93684.SAMN05421853_101124"/>
<accession>A0A1I5USC0</accession>
<dbReference type="EMBL" id="FOXV01000001">
    <property type="protein sequence ID" value="SFP97636.1"/>
    <property type="molecule type" value="Genomic_DNA"/>
</dbReference>
<gene>
    <name evidence="2" type="ORF">SAMN05421853_101124</name>
</gene>
<feature type="signal peptide" evidence="1">
    <location>
        <begin position="1"/>
        <end position="28"/>
    </location>
</feature>
<keyword evidence="1" id="KW-0732">Signal</keyword>
<evidence type="ECO:0008006" key="4">
    <source>
        <dbReference type="Google" id="ProtNLM"/>
    </source>
</evidence>
<dbReference type="Proteomes" id="UP000243106">
    <property type="component" value="Unassembled WGS sequence"/>
</dbReference>
<sequence>MPMQTDRIRHIAGVSALALVASGAPALADVTPSEVWDGFRSYLETSGYEVTANVSESGDALTAAGLVARMDMSDSDGSLVWEGGDVTFADQGDGTVLITFPETMPITVSFTEEGQETVLSLDYTHTDMSLVASGDDSEMTYTVDAPELGIVLREVSVDGEALPDDQASGQVAFTAMSGGFDLVYSDPMTFDQDIRAEEMSIDFNFTDPETGDTGSYSNALTDVAMTGSGAVPELDDQMMADEMIEAGLDVTGEIAFESGQSQLSGTSDGAPFEMASSSGGGSLTVSMSGAGLAYGVAAQELQFDISSPDVPFPISASAASTETSLLMPVIASEEPQDFEALIRLDGLEVSEMLWSMFDPQGNLPRDPATLVIDLSGQATPTASFFDPEAMEASDEAPGEINAVSIDELRLSAAGAELTGDGAFTFDNENTEAFGGMPAPSGEATLNLTGANALIDSLISMGILSNEDAMGARMMMSMFTVPGDGEDSLSSTIRVTEDGQVLANGQRIR</sequence>
<keyword evidence="3" id="KW-1185">Reference proteome</keyword>
<feature type="chain" id="PRO_5017444643" description="DUF2125 domain-containing protein" evidence="1">
    <location>
        <begin position="29"/>
        <end position="508"/>
    </location>
</feature>
<proteinExistence type="predicted"/>
<dbReference type="InterPro" id="IPR018666">
    <property type="entry name" value="DUF2125"/>
</dbReference>
<organism evidence="2 3">
    <name type="scientific">Roseivivax halotolerans</name>
    <dbReference type="NCBI Taxonomy" id="93684"/>
    <lineage>
        <taxon>Bacteria</taxon>
        <taxon>Pseudomonadati</taxon>
        <taxon>Pseudomonadota</taxon>
        <taxon>Alphaproteobacteria</taxon>
        <taxon>Rhodobacterales</taxon>
        <taxon>Roseobacteraceae</taxon>
        <taxon>Roseivivax</taxon>
    </lineage>
</organism>
<dbReference type="AlphaFoldDB" id="A0A1I5USC0"/>
<dbReference type="Pfam" id="PF09898">
    <property type="entry name" value="DUF2125"/>
    <property type="match status" value="1"/>
</dbReference>
<evidence type="ECO:0000256" key="1">
    <source>
        <dbReference type="SAM" id="SignalP"/>
    </source>
</evidence>